<accession>A0A0G1I1A7</accession>
<sequence length="230" mass="24772">MNKPTEQLNLAAFLREAKGTPWGLRAQGSIPATIYGKGIEPASLSVVWLDFHKVYQQAGETTLINLSVDNAAPYPVLIKNVQISPDKEEYLNIDFYKIRAGEKLRVTVPLQFTGEAPAVKDFGGIVVTNKNEIEVECLPQDLPHEILVDLSKLANIDDAVLVKDLQVGSAVEILDNLEDSVVVVSPPAAEEVEPTVTEAEAIASVEATEEKPETAEGGGGSGEAKEKKPE</sequence>
<evidence type="ECO:0000256" key="4">
    <source>
        <dbReference type="ARBA" id="ARBA00023274"/>
    </source>
</evidence>
<dbReference type="GO" id="GO:0022625">
    <property type="term" value="C:cytosolic large ribosomal subunit"/>
    <property type="evidence" value="ECO:0007669"/>
    <property type="project" value="TreeGrafter"/>
</dbReference>
<dbReference type="InterPro" id="IPR020930">
    <property type="entry name" value="Ribosomal_uL5_bac-type"/>
</dbReference>
<dbReference type="InterPro" id="IPR037121">
    <property type="entry name" value="Ribosomal_bL25_C"/>
</dbReference>
<dbReference type="CDD" id="cd00495">
    <property type="entry name" value="Ribosomal_L25_TL5_CTC"/>
    <property type="match status" value="1"/>
</dbReference>
<evidence type="ECO:0000313" key="9">
    <source>
        <dbReference type="EMBL" id="KKT53000.1"/>
    </source>
</evidence>
<evidence type="ECO:0000259" key="8">
    <source>
        <dbReference type="Pfam" id="PF14693"/>
    </source>
</evidence>
<feature type="region of interest" description="Disordered" evidence="6">
    <location>
        <begin position="203"/>
        <end position="230"/>
    </location>
</feature>
<dbReference type="InterPro" id="IPR011035">
    <property type="entry name" value="Ribosomal_bL25/Gln-tRNA_synth"/>
</dbReference>
<keyword evidence="4 5" id="KW-0687">Ribonucleoprotein</keyword>
<name>A0A0G1I1A7_UNCK3</name>
<evidence type="ECO:0000256" key="6">
    <source>
        <dbReference type="SAM" id="MobiDB-lite"/>
    </source>
</evidence>
<proteinExistence type="inferred from homology"/>
<dbReference type="Gene3D" id="2.40.240.10">
    <property type="entry name" value="Ribosomal Protein L25, Chain P"/>
    <property type="match status" value="1"/>
</dbReference>
<evidence type="ECO:0000256" key="2">
    <source>
        <dbReference type="ARBA" id="ARBA00022884"/>
    </source>
</evidence>
<dbReference type="InterPro" id="IPR020057">
    <property type="entry name" value="Ribosomal_bL25_b-dom"/>
</dbReference>
<dbReference type="Pfam" id="PF01386">
    <property type="entry name" value="Ribosomal_L25p"/>
    <property type="match status" value="1"/>
</dbReference>
<dbReference type="HAMAP" id="MF_01334">
    <property type="entry name" value="Ribosomal_bL25_CTC"/>
    <property type="match status" value="1"/>
</dbReference>
<dbReference type="EMBL" id="LCIJ01000004">
    <property type="protein sequence ID" value="KKT53000.1"/>
    <property type="molecule type" value="Genomic_DNA"/>
</dbReference>
<evidence type="ECO:0000256" key="3">
    <source>
        <dbReference type="ARBA" id="ARBA00022980"/>
    </source>
</evidence>
<keyword evidence="1 5" id="KW-0699">rRNA-binding</keyword>
<dbReference type="Gene3D" id="2.170.120.20">
    <property type="entry name" value="Ribosomal protein L25, beta domain"/>
    <property type="match status" value="1"/>
</dbReference>
<comment type="caution">
    <text evidence="9">The sequence shown here is derived from an EMBL/GenBank/DDBJ whole genome shotgun (WGS) entry which is preliminary data.</text>
</comment>
<comment type="subunit">
    <text evidence="5">Part of the 50S ribosomal subunit; part of the 5S rRNA/L5/L18/L25 subcomplex. Contacts the 5S rRNA. Binds to the 5S rRNA independently of L5 and L18.</text>
</comment>
<dbReference type="AlphaFoldDB" id="A0A0G1I1A7"/>
<dbReference type="Proteomes" id="UP000034752">
    <property type="component" value="Unassembled WGS sequence"/>
</dbReference>
<comment type="function">
    <text evidence="5">This is one of the proteins that binds to the 5S RNA in the ribosome where it forms part of the central protuberance.</text>
</comment>
<dbReference type="SUPFAM" id="SSF50715">
    <property type="entry name" value="Ribosomal protein L25-like"/>
    <property type="match status" value="1"/>
</dbReference>
<dbReference type="InterPro" id="IPR029751">
    <property type="entry name" value="Ribosomal_L25_dom"/>
</dbReference>
<dbReference type="InterPro" id="IPR020056">
    <property type="entry name" value="Rbsml_bL25/Gln-tRNA_synth_N"/>
</dbReference>
<feature type="domain" description="Large ribosomal subunit protein bL25 beta" evidence="8">
    <location>
        <begin position="103"/>
        <end position="187"/>
    </location>
</feature>
<dbReference type="NCBIfam" id="TIGR00731">
    <property type="entry name" value="bL25_bact_ctc"/>
    <property type="match status" value="1"/>
</dbReference>
<evidence type="ECO:0000256" key="5">
    <source>
        <dbReference type="HAMAP-Rule" id="MF_01334"/>
    </source>
</evidence>
<gene>
    <name evidence="5" type="primary">rplY</name>
    <name evidence="5" type="synonym">ctc</name>
    <name evidence="9" type="ORF">VE96_C0004G0012</name>
</gene>
<dbReference type="InterPro" id="IPR001021">
    <property type="entry name" value="Ribosomal_bL25_long"/>
</dbReference>
<organism evidence="9 10">
    <name type="scientific">candidate division Kazan bacterium GW2011_GWA1_44_22</name>
    <dbReference type="NCBI Taxonomy" id="1620410"/>
    <lineage>
        <taxon>Bacteria</taxon>
        <taxon>Bacteria division Kazan-3B-28</taxon>
    </lineage>
</organism>
<keyword evidence="3 5" id="KW-0689">Ribosomal protein</keyword>
<protein>
    <recommendedName>
        <fullName evidence="5">Large ribosomal subunit protein bL25</fullName>
    </recommendedName>
    <alternativeName>
        <fullName evidence="5">General stress protein CTC</fullName>
    </alternativeName>
</protein>
<dbReference type="Pfam" id="PF14693">
    <property type="entry name" value="Ribosomal_TL5_C"/>
    <property type="match status" value="1"/>
</dbReference>
<dbReference type="GO" id="GO:0008097">
    <property type="term" value="F:5S rRNA binding"/>
    <property type="evidence" value="ECO:0007669"/>
    <property type="project" value="InterPro"/>
</dbReference>
<reference evidence="9 10" key="1">
    <citation type="journal article" date="2015" name="Nature">
        <title>rRNA introns, odd ribosomes, and small enigmatic genomes across a large radiation of phyla.</title>
        <authorList>
            <person name="Brown C.T."/>
            <person name="Hug L.A."/>
            <person name="Thomas B.C."/>
            <person name="Sharon I."/>
            <person name="Castelle C.J."/>
            <person name="Singh A."/>
            <person name="Wilkins M.J."/>
            <person name="Williams K.H."/>
            <person name="Banfield J.F."/>
        </authorList>
    </citation>
    <scope>NUCLEOTIDE SEQUENCE [LARGE SCALE GENOMIC DNA]</scope>
</reference>
<evidence type="ECO:0000259" key="7">
    <source>
        <dbReference type="Pfam" id="PF01386"/>
    </source>
</evidence>
<feature type="domain" description="Large ribosomal subunit protein bL25 L25" evidence="7">
    <location>
        <begin position="10"/>
        <end position="95"/>
    </location>
</feature>
<evidence type="ECO:0000256" key="1">
    <source>
        <dbReference type="ARBA" id="ARBA00022730"/>
    </source>
</evidence>
<evidence type="ECO:0000313" key="10">
    <source>
        <dbReference type="Proteomes" id="UP000034752"/>
    </source>
</evidence>
<dbReference type="GO" id="GO:0003735">
    <property type="term" value="F:structural constituent of ribosome"/>
    <property type="evidence" value="ECO:0007669"/>
    <property type="project" value="InterPro"/>
</dbReference>
<dbReference type="GO" id="GO:0006412">
    <property type="term" value="P:translation"/>
    <property type="evidence" value="ECO:0007669"/>
    <property type="project" value="UniProtKB-UniRule"/>
</dbReference>
<dbReference type="PANTHER" id="PTHR33284">
    <property type="entry name" value="RIBOSOMAL PROTEIN L25/GLN-TRNA SYNTHETASE, ANTI-CODON-BINDING DOMAIN-CONTAINING PROTEIN"/>
    <property type="match status" value="1"/>
</dbReference>
<dbReference type="PANTHER" id="PTHR33284:SF1">
    <property type="entry name" value="RIBOSOMAL PROTEIN L25_GLN-TRNA SYNTHETASE, ANTI-CODON-BINDING DOMAIN-CONTAINING PROTEIN"/>
    <property type="match status" value="1"/>
</dbReference>
<comment type="similarity">
    <text evidence="5">Belongs to the bacterial ribosomal protein bL25 family. CTC subfamily.</text>
</comment>
<keyword evidence="2 5" id="KW-0694">RNA-binding</keyword>